<feature type="compositionally biased region" description="Polar residues" evidence="1">
    <location>
        <begin position="33"/>
        <end position="43"/>
    </location>
</feature>
<dbReference type="InterPro" id="IPR031989">
    <property type="entry name" value="DUF5067"/>
</dbReference>
<dbReference type="EMBL" id="NDYI01000024">
    <property type="protein sequence ID" value="OXZ36726.1"/>
    <property type="molecule type" value="Genomic_DNA"/>
</dbReference>
<dbReference type="Gene3D" id="2.60.40.1240">
    <property type="match status" value="1"/>
</dbReference>
<sequence length="182" mass="20722">MNKKLALFLLASLMLASCSKKEPKEITAKTDQTESVETNTNSEDSGKDKINYFDKDNNVVHFRTVNFKIKDSKIMKEQYTNQKLIKIDYEFENVNADDPVSAQDLVFDQQIEAYQENDQTQIPLDYYQSSDLKNSESGEIKVKKGSKIEGSLYFALKNSEDYVTLKFTGSTGEIGTLKINLK</sequence>
<dbReference type="InterPro" id="IPR029050">
    <property type="entry name" value="Immunoprotect_excell_Ig-like"/>
</dbReference>
<name>A0A133MVP2_FINMA</name>
<evidence type="ECO:0000313" key="3">
    <source>
        <dbReference type="Proteomes" id="UP000215361"/>
    </source>
</evidence>
<evidence type="ECO:0000256" key="1">
    <source>
        <dbReference type="SAM" id="MobiDB-lite"/>
    </source>
</evidence>
<dbReference type="PROSITE" id="PS51257">
    <property type="entry name" value="PROKAR_LIPOPROTEIN"/>
    <property type="match status" value="1"/>
</dbReference>
<gene>
    <name evidence="2" type="ORF">B9N56_08710</name>
</gene>
<dbReference type="Proteomes" id="UP000215361">
    <property type="component" value="Unassembled WGS sequence"/>
</dbReference>
<feature type="region of interest" description="Disordered" evidence="1">
    <location>
        <begin position="24"/>
        <end position="47"/>
    </location>
</feature>
<comment type="caution">
    <text evidence="2">The sequence shown here is derived from an EMBL/GenBank/DDBJ whole genome shotgun (WGS) entry which is preliminary data.</text>
</comment>
<dbReference type="Pfam" id="PF16729">
    <property type="entry name" value="DUF5067"/>
    <property type="match status" value="1"/>
</dbReference>
<dbReference type="AlphaFoldDB" id="A0A133MVP2"/>
<evidence type="ECO:0000313" key="2">
    <source>
        <dbReference type="EMBL" id="OXZ36726.1"/>
    </source>
</evidence>
<organism evidence="2 3">
    <name type="scientific">Finegoldia magna</name>
    <name type="common">Peptostreptococcus magnus</name>
    <dbReference type="NCBI Taxonomy" id="1260"/>
    <lineage>
        <taxon>Bacteria</taxon>
        <taxon>Bacillati</taxon>
        <taxon>Bacillota</taxon>
        <taxon>Tissierellia</taxon>
        <taxon>Tissierellales</taxon>
        <taxon>Peptoniphilaceae</taxon>
        <taxon>Finegoldia</taxon>
    </lineage>
</organism>
<proteinExistence type="predicted"/>
<protein>
    <submittedName>
        <fullName evidence="2">DUF5067 domain-containing protein</fullName>
    </submittedName>
</protein>
<reference evidence="3" key="1">
    <citation type="submission" date="2017-04" db="EMBL/GenBank/DDBJ databases">
        <title>Finegoldia magna isolated from orthopedic joint implant-associated infections.</title>
        <authorList>
            <person name="Bjorklund S."/>
            <person name="Bruggemann H."/>
            <person name="Jensen A."/>
            <person name="Hellmark B."/>
            <person name="Soderquist B."/>
        </authorList>
    </citation>
    <scope>NUCLEOTIDE SEQUENCE [LARGE SCALE GENOMIC DNA]</scope>
    <source>
        <strain evidence="3">08T492</strain>
    </source>
</reference>
<dbReference type="RefSeq" id="WP_002838767.1">
    <property type="nucleotide sequence ID" value="NZ_KQ956493.1"/>
</dbReference>
<accession>A0A133MVP2</accession>